<keyword evidence="3" id="KW-1185">Reference proteome</keyword>
<evidence type="ECO:0008006" key="4">
    <source>
        <dbReference type="Google" id="ProtNLM"/>
    </source>
</evidence>
<gene>
    <name evidence="2" type="ORF">SAMN04487868_12550</name>
</gene>
<organism evidence="2 3">
    <name type="scientific">Marinobacter salarius</name>
    <dbReference type="NCBI Taxonomy" id="1420917"/>
    <lineage>
        <taxon>Bacteria</taxon>
        <taxon>Pseudomonadati</taxon>
        <taxon>Pseudomonadota</taxon>
        <taxon>Gammaproteobacteria</taxon>
        <taxon>Pseudomonadales</taxon>
        <taxon>Marinobacteraceae</taxon>
        <taxon>Marinobacter</taxon>
    </lineage>
</organism>
<accession>A0ABY1FTG4</accession>
<evidence type="ECO:0000313" key="2">
    <source>
        <dbReference type="EMBL" id="SFM06294.1"/>
    </source>
</evidence>
<dbReference type="Proteomes" id="UP000199211">
    <property type="component" value="Unassembled WGS sequence"/>
</dbReference>
<dbReference type="InterPro" id="IPR025293">
    <property type="entry name" value="YfiR/HmsC-like"/>
</dbReference>
<evidence type="ECO:0000256" key="1">
    <source>
        <dbReference type="SAM" id="SignalP"/>
    </source>
</evidence>
<proteinExistence type="predicted"/>
<dbReference type="Pfam" id="PF13689">
    <property type="entry name" value="DUF4154"/>
    <property type="match status" value="1"/>
</dbReference>
<dbReference type="EMBL" id="FOTV01000025">
    <property type="protein sequence ID" value="SFM06294.1"/>
    <property type="molecule type" value="Genomic_DNA"/>
</dbReference>
<feature type="signal peptide" evidence="1">
    <location>
        <begin position="1"/>
        <end position="24"/>
    </location>
</feature>
<comment type="caution">
    <text evidence="2">The sequence shown here is derived from an EMBL/GenBank/DDBJ whole genome shotgun (WGS) entry which is preliminary data.</text>
</comment>
<evidence type="ECO:0000313" key="3">
    <source>
        <dbReference type="Proteomes" id="UP000199211"/>
    </source>
</evidence>
<dbReference type="RefSeq" id="WP_177190660.1">
    <property type="nucleotide sequence ID" value="NZ_FOTV01000025.1"/>
</dbReference>
<protein>
    <recommendedName>
        <fullName evidence="4">YfiR family protein</fullName>
    </recommendedName>
</protein>
<reference evidence="2 3" key="1">
    <citation type="submission" date="2016-10" db="EMBL/GenBank/DDBJ databases">
        <authorList>
            <person name="Varghese N."/>
            <person name="Submissions S."/>
        </authorList>
    </citation>
    <scope>NUCLEOTIDE SEQUENCE [LARGE SCALE GENOMIC DNA]</scope>
    <source>
        <strain evidence="2 3">DSM 26291</strain>
    </source>
</reference>
<sequence length="177" mass="19464">MRDHLKYSIPLVLSLCLSLASAHASIRSEYEVKAAFLYNFTRFITWSNGATASDPLDVCIYGDDPFGNLLDPMQGRKSQGRALQLRYPNVPADIAGCDVLYIGQSQSRNVDELLEMAESHEGILTVSDLPDFIRKGGIVGYVKQGNVIRFEISLKAAMEAGLTINSRLLELAVRVLG</sequence>
<keyword evidence="1" id="KW-0732">Signal</keyword>
<feature type="chain" id="PRO_5045424408" description="YfiR family protein" evidence="1">
    <location>
        <begin position="25"/>
        <end position="177"/>
    </location>
</feature>
<name>A0ABY1FTG4_9GAMM</name>